<evidence type="ECO:0000313" key="1">
    <source>
        <dbReference type="EMBL" id="PAU47970.1"/>
    </source>
</evidence>
<protein>
    <submittedName>
        <fullName evidence="1">Uncharacterized protein</fullName>
    </submittedName>
</protein>
<accession>A0A2A2D9D2</accession>
<gene>
    <name evidence="1" type="ORF">CK936_15790</name>
</gene>
<sequence>MAVDVWFEFSDRPGDARRQMAAAPRVGESVLWVEQTREGVRIMEDTTEYVVESAEWVISQDASHVLVRLALVPNKEQQHQVVEEVRA</sequence>
<evidence type="ECO:0000313" key="2">
    <source>
        <dbReference type="Proteomes" id="UP000218944"/>
    </source>
</evidence>
<keyword evidence="2" id="KW-1185">Reference proteome</keyword>
<reference evidence="1 2" key="1">
    <citation type="submission" date="2017-08" db="EMBL/GenBank/DDBJ databases">
        <title>Genome sequence of Streptomyces albireticuli NRRL B-1670.</title>
        <authorList>
            <person name="Graham D.E."/>
            <person name="Mahan K.M."/>
            <person name="Klingeman D.M."/>
            <person name="Hettich R.L."/>
            <person name="Parry R.J."/>
            <person name="Spain J.C."/>
        </authorList>
    </citation>
    <scope>NUCLEOTIDE SEQUENCE [LARGE SCALE GENOMIC DNA]</scope>
    <source>
        <strain evidence="1 2">NRRL B-1670</strain>
    </source>
</reference>
<dbReference type="AlphaFoldDB" id="A0A2A2D9D2"/>
<name>A0A2A2D9D2_9ACTN</name>
<dbReference type="Proteomes" id="UP000218944">
    <property type="component" value="Unassembled WGS sequence"/>
</dbReference>
<proteinExistence type="predicted"/>
<comment type="caution">
    <text evidence="1">The sequence shown here is derived from an EMBL/GenBank/DDBJ whole genome shotgun (WGS) entry which is preliminary data.</text>
</comment>
<dbReference type="EMBL" id="NSJV01000307">
    <property type="protein sequence ID" value="PAU47970.1"/>
    <property type="molecule type" value="Genomic_DNA"/>
</dbReference>
<organism evidence="1 2">
    <name type="scientific">Streptomyces albireticuli</name>
    <dbReference type="NCBI Taxonomy" id="1940"/>
    <lineage>
        <taxon>Bacteria</taxon>
        <taxon>Bacillati</taxon>
        <taxon>Actinomycetota</taxon>
        <taxon>Actinomycetes</taxon>
        <taxon>Kitasatosporales</taxon>
        <taxon>Streptomycetaceae</taxon>
        <taxon>Streptomyces</taxon>
    </lineage>
</organism>
<dbReference type="RefSeq" id="WP_095581601.1">
    <property type="nucleotide sequence ID" value="NZ_JAJQQQ010000026.1"/>
</dbReference>